<dbReference type="EMBL" id="QTSX02003767">
    <property type="protein sequence ID" value="KAJ9068222.1"/>
    <property type="molecule type" value="Genomic_DNA"/>
</dbReference>
<organism evidence="1 2">
    <name type="scientific">Entomophthora muscae</name>
    <dbReference type="NCBI Taxonomy" id="34485"/>
    <lineage>
        <taxon>Eukaryota</taxon>
        <taxon>Fungi</taxon>
        <taxon>Fungi incertae sedis</taxon>
        <taxon>Zoopagomycota</taxon>
        <taxon>Entomophthoromycotina</taxon>
        <taxon>Entomophthoromycetes</taxon>
        <taxon>Entomophthorales</taxon>
        <taxon>Entomophthoraceae</taxon>
        <taxon>Entomophthora</taxon>
    </lineage>
</organism>
<reference evidence="1" key="1">
    <citation type="submission" date="2022-04" db="EMBL/GenBank/DDBJ databases">
        <title>Genome of the entomopathogenic fungus Entomophthora muscae.</title>
        <authorList>
            <person name="Elya C."/>
            <person name="Lovett B.R."/>
            <person name="Lee E."/>
            <person name="Macias A.M."/>
            <person name="Hajek A.E."/>
            <person name="De Bivort B.L."/>
            <person name="Kasson M.T."/>
            <person name="De Fine Licht H.H."/>
            <person name="Stajich J.E."/>
        </authorList>
    </citation>
    <scope>NUCLEOTIDE SEQUENCE</scope>
    <source>
        <strain evidence="1">Berkeley</strain>
    </source>
</reference>
<accession>A0ACC2T1N8</accession>
<comment type="caution">
    <text evidence="1">The sequence shown here is derived from an EMBL/GenBank/DDBJ whole genome shotgun (WGS) entry which is preliminary data.</text>
</comment>
<gene>
    <name evidence="1" type="primary">HSE1_1</name>
    <name evidence="1" type="ORF">DSO57_1030871</name>
</gene>
<evidence type="ECO:0000313" key="2">
    <source>
        <dbReference type="Proteomes" id="UP001165960"/>
    </source>
</evidence>
<proteinExistence type="predicted"/>
<sequence length="478" mass="53300">MFRSTNPFEERVAKATSEALTSEDWQLIIEICDKIDDEVSARECLAAIMKRLVHRNANVVLYSLTLTEALVKNCELLAKREVASRAFTTTLHRVLADSDVHSKVKEKILYLIQDWTEQFRTDASLNLMEELYLKLKTQGYHFPGKASEQPPSKAKLESQREEEEFQLALALSLSETQAKSSSAKATKVKSESHLQKSTLPQAPTRSASKSKGKFQVRGLFDFIPSEKGELGFHKGDIIKVVDDKYNNWWKGELHGQTGIFPANYVERLPESVSLDDVALLELEASVHKDAAMIDELLRNLSTLDPHTENIGENERLQEMYSSSLLIRPKLLKLINAYSLKKESLMNLNEKFVKARTEYERMQYGHSRTPQANFSQAHSRAYAQGSYPPVHYGAMTADPYSIPQGEAQPQAYPHGATSAYPGAYIPSGYPPEVAPPASAHGTPVGQHPQGNYFTPPPDFPPTCAPGYSGAGYPPAPYPQ</sequence>
<protein>
    <submittedName>
        <fullName evidence="1">ESCRT-0 subunit protein hse1</fullName>
    </submittedName>
</protein>
<dbReference type="Proteomes" id="UP001165960">
    <property type="component" value="Unassembled WGS sequence"/>
</dbReference>
<evidence type="ECO:0000313" key="1">
    <source>
        <dbReference type="EMBL" id="KAJ9068222.1"/>
    </source>
</evidence>
<name>A0ACC2T1N8_9FUNG</name>
<keyword evidence="2" id="KW-1185">Reference proteome</keyword>